<organism evidence="1">
    <name type="scientific">Pararge aegeria</name>
    <name type="common">speckled wood butterfly</name>
    <dbReference type="NCBI Taxonomy" id="116150"/>
    <lineage>
        <taxon>Eukaryota</taxon>
        <taxon>Metazoa</taxon>
        <taxon>Ecdysozoa</taxon>
        <taxon>Arthropoda</taxon>
        <taxon>Hexapoda</taxon>
        <taxon>Insecta</taxon>
        <taxon>Pterygota</taxon>
        <taxon>Neoptera</taxon>
        <taxon>Endopterygota</taxon>
        <taxon>Lepidoptera</taxon>
        <taxon>Glossata</taxon>
        <taxon>Ditrysia</taxon>
        <taxon>Papilionoidea</taxon>
        <taxon>Nymphalidae</taxon>
        <taxon>Satyrinae</taxon>
        <taxon>Satyrini</taxon>
        <taxon>Parargina</taxon>
        <taxon>Pararge</taxon>
    </lineage>
</organism>
<dbReference type="AlphaFoldDB" id="S4P6Y9"/>
<proteinExistence type="predicted"/>
<reference evidence="1" key="1">
    <citation type="journal article" date="2013" name="BMC Genomics">
        <title>Unscrambling butterfly oogenesis.</title>
        <authorList>
            <person name="Carter J.M."/>
            <person name="Baker S.C."/>
            <person name="Pink R."/>
            <person name="Carter D.R."/>
            <person name="Collins A."/>
            <person name="Tomlin J."/>
            <person name="Gibbs M."/>
            <person name="Breuker C.J."/>
        </authorList>
    </citation>
    <scope>NUCLEOTIDE SEQUENCE</scope>
    <source>
        <tissue evidence="1">Ovary</tissue>
    </source>
</reference>
<protein>
    <submittedName>
        <fullName evidence="1">Uncharacterized protein</fullName>
    </submittedName>
</protein>
<dbReference type="EMBL" id="GAIX01010180">
    <property type="protein sequence ID" value="JAA82380.1"/>
    <property type="molecule type" value="Transcribed_RNA"/>
</dbReference>
<accession>S4P6Y9</accession>
<sequence>MVAVCITQLSRDGLLTINNLCPHIRINQSVYNNSDKKIQCYFLLIKYMKQVIGRIWWCSLCIRYIDWSA</sequence>
<name>S4P6Y9_9NEOP</name>
<evidence type="ECO:0000313" key="1">
    <source>
        <dbReference type="EMBL" id="JAA82380.1"/>
    </source>
</evidence>
<reference evidence="1" key="2">
    <citation type="submission" date="2013-05" db="EMBL/GenBank/DDBJ databases">
        <authorList>
            <person name="Carter J.-M."/>
            <person name="Baker S.C."/>
            <person name="Pink R."/>
            <person name="Carter D.R.F."/>
            <person name="Collins A."/>
            <person name="Tomlin J."/>
            <person name="Gibbs M."/>
            <person name="Breuker C.J."/>
        </authorList>
    </citation>
    <scope>NUCLEOTIDE SEQUENCE</scope>
    <source>
        <tissue evidence="1">Ovary</tissue>
    </source>
</reference>